<accession>A0A516S9Y5</accession>
<reference evidence="2" key="1">
    <citation type="submission" date="2019-07" db="EMBL/GenBank/DDBJ databases">
        <title>Chitinimonas sp. nov., isolated from Ny-Alesund, arctica soil.</title>
        <authorList>
            <person name="Xu Q."/>
            <person name="Peng F."/>
        </authorList>
    </citation>
    <scope>NUCLEOTIDE SEQUENCE [LARGE SCALE GENOMIC DNA]</scope>
    <source>
        <strain evidence="2">R3-44</strain>
    </source>
</reference>
<evidence type="ECO:0000313" key="1">
    <source>
        <dbReference type="EMBL" id="QDQ24858.1"/>
    </source>
</evidence>
<sequence>MYEIPDTNTLAHSTISGVGHEGLTITTADGRPARLAIIDDSGTVLDQGDAVAREAWNVTLAVYMNLLIGKGYLRVYSGPPPLLARQS</sequence>
<organism evidence="1 2">
    <name type="scientific">Chitinimonas arctica</name>
    <dbReference type="NCBI Taxonomy" id="2594795"/>
    <lineage>
        <taxon>Bacteria</taxon>
        <taxon>Pseudomonadati</taxon>
        <taxon>Pseudomonadota</taxon>
        <taxon>Betaproteobacteria</taxon>
        <taxon>Neisseriales</taxon>
        <taxon>Chitinibacteraceae</taxon>
        <taxon>Chitinimonas</taxon>
    </lineage>
</organism>
<protein>
    <submittedName>
        <fullName evidence="1">Uncharacterized protein</fullName>
    </submittedName>
</protein>
<dbReference type="EMBL" id="CP041730">
    <property type="protein sequence ID" value="QDQ24858.1"/>
    <property type="molecule type" value="Genomic_DNA"/>
</dbReference>
<keyword evidence="2" id="KW-1185">Reference proteome</keyword>
<dbReference type="Proteomes" id="UP000317550">
    <property type="component" value="Chromosome"/>
</dbReference>
<gene>
    <name evidence="1" type="ORF">FNU76_00045</name>
</gene>
<dbReference type="OrthoDB" id="6904624at2"/>
<proteinExistence type="predicted"/>
<dbReference type="RefSeq" id="WP_143855783.1">
    <property type="nucleotide sequence ID" value="NZ_CP041730.1"/>
</dbReference>
<dbReference type="AlphaFoldDB" id="A0A516S9Y5"/>
<dbReference type="KEGG" id="cari:FNU76_00045"/>
<evidence type="ECO:0000313" key="2">
    <source>
        <dbReference type="Proteomes" id="UP000317550"/>
    </source>
</evidence>
<name>A0A516S9Y5_9NEIS</name>